<gene>
    <name evidence="2" type="ORF">UFOPK1852_00430</name>
</gene>
<name>A0A6J6H3R3_9ZZZZ</name>
<accession>A0A6J6H3R3</accession>
<dbReference type="EMBL" id="CAEZUS010000048">
    <property type="protein sequence ID" value="CAB4606469.1"/>
    <property type="molecule type" value="Genomic_DNA"/>
</dbReference>
<dbReference type="SUPFAM" id="SSF47240">
    <property type="entry name" value="Ferritin-like"/>
    <property type="match status" value="1"/>
</dbReference>
<organism evidence="2">
    <name type="scientific">freshwater metagenome</name>
    <dbReference type="NCBI Taxonomy" id="449393"/>
    <lineage>
        <taxon>unclassified sequences</taxon>
        <taxon>metagenomes</taxon>
        <taxon>ecological metagenomes</taxon>
    </lineage>
</organism>
<evidence type="ECO:0000313" key="2">
    <source>
        <dbReference type="EMBL" id="CAB4606469.1"/>
    </source>
</evidence>
<sequence>MKIRYISTIAIAALIGVATLPLASGATPTVSATLKAQLIYIIQEEKLARDVYAALAKTTTINKFANITKSEQSHMDQLKVILKTYGIKDPTLNLKVGVFVDKKLTALYKTLMTKGALSSADAIAVGVLIEQTDIKDINAMTKNVTQADIKLTLANLLKGSQNHLAAFSR</sequence>
<dbReference type="AlphaFoldDB" id="A0A6J6H3R3"/>
<reference evidence="2" key="1">
    <citation type="submission" date="2020-05" db="EMBL/GenBank/DDBJ databases">
        <authorList>
            <person name="Chiriac C."/>
            <person name="Salcher M."/>
            <person name="Ghai R."/>
            <person name="Kavagutti S V."/>
        </authorList>
    </citation>
    <scope>NUCLEOTIDE SEQUENCE</scope>
</reference>
<dbReference type="InterPro" id="IPR009078">
    <property type="entry name" value="Ferritin-like_SF"/>
</dbReference>
<feature type="domain" description="DUF2202" evidence="1">
    <location>
        <begin position="37"/>
        <end position="169"/>
    </location>
</feature>
<proteinExistence type="predicted"/>
<dbReference type="InterPro" id="IPR019243">
    <property type="entry name" value="DUF2202"/>
</dbReference>
<evidence type="ECO:0000259" key="1">
    <source>
        <dbReference type="Pfam" id="PF09968"/>
    </source>
</evidence>
<dbReference type="Pfam" id="PF09968">
    <property type="entry name" value="DUF2202"/>
    <property type="match status" value="1"/>
</dbReference>
<dbReference type="CDD" id="cd01048">
    <property type="entry name" value="Ferritin_like_AB2"/>
    <property type="match status" value="1"/>
</dbReference>
<protein>
    <submittedName>
        <fullName evidence="2">Unannotated protein</fullName>
    </submittedName>
</protein>
<dbReference type="InterPro" id="IPR012347">
    <property type="entry name" value="Ferritin-like"/>
</dbReference>
<dbReference type="Gene3D" id="1.20.1260.10">
    <property type="match status" value="1"/>
</dbReference>